<dbReference type="EMBL" id="JAEPQZ010000001">
    <property type="protein sequence ID" value="KAG2186224.1"/>
    <property type="molecule type" value="Genomic_DNA"/>
</dbReference>
<keyword evidence="2 4" id="KW-0694">RNA-binding</keyword>
<proteinExistence type="predicted"/>
<evidence type="ECO:0000256" key="1">
    <source>
        <dbReference type="ARBA" id="ARBA00004604"/>
    </source>
</evidence>
<dbReference type="SMART" id="SM00360">
    <property type="entry name" value="RRM"/>
    <property type="match status" value="1"/>
</dbReference>
<feature type="region of interest" description="Disordered" evidence="5">
    <location>
        <begin position="512"/>
        <end position="539"/>
    </location>
</feature>
<dbReference type="InterPro" id="IPR000504">
    <property type="entry name" value="RRM_dom"/>
</dbReference>
<dbReference type="GO" id="GO:0003723">
    <property type="term" value="F:RNA binding"/>
    <property type="evidence" value="ECO:0007669"/>
    <property type="project" value="UniProtKB-UniRule"/>
</dbReference>
<evidence type="ECO:0000256" key="5">
    <source>
        <dbReference type="SAM" id="MobiDB-lite"/>
    </source>
</evidence>
<dbReference type="Proteomes" id="UP000654370">
    <property type="component" value="Unassembled WGS sequence"/>
</dbReference>
<keyword evidence="8" id="KW-1185">Reference proteome</keyword>
<name>A0A8H7Q493_MORIS</name>
<dbReference type="PANTHER" id="PTHR48029">
    <property type="entry name" value="NUCLEOLAR PROTEIN 8"/>
    <property type="match status" value="1"/>
</dbReference>
<evidence type="ECO:0000313" key="7">
    <source>
        <dbReference type="EMBL" id="KAG2186224.1"/>
    </source>
</evidence>
<evidence type="ECO:0000256" key="3">
    <source>
        <dbReference type="ARBA" id="ARBA00023242"/>
    </source>
</evidence>
<dbReference type="OrthoDB" id="21643at2759"/>
<dbReference type="GO" id="GO:0005730">
    <property type="term" value="C:nucleolus"/>
    <property type="evidence" value="ECO:0007669"/>
    <property type="project" value="UniProtKB-SubCell"/>
</dbReference>
<evidence type="ECO:0000259" key="6">
    <source>
        <dbReference type="PROSITE" id="PS50102"/>
    </source>
</evidence>
<reference evidence="7" key="1">
    <citation type="submission" date="2020-12" db="EMBL/GenBank/DDBJ databases">
        <title>Metabolic potential, ecology and presence of endohyphal bacteria is reflected in genomic diversity of Mucoromycotina.</title>
        <authorList>
            <person name="Muszewska A."/>
            <person name="Okrasinska A."/>
            <person name="Steczkiewicz K."/>
            <person name="Drgas O."/>
            <person name="Orlowska M."/>
            <person name="Perlinska-Lenart U."/>
            <person name="Aleksandrzak-Piekarczyk T."/>
            <person name="Szatraj K."/>
            <person name="Zielenkiewicz U."/>
            <person name="Pilsyk S."/>
            <person name="Malc E."/>
            <person name="Mieczkowski P."/>
            <person name="Kruszewska J.S."/>
            <person name="Biernat P."/>
            <person name="Pawlowska J."/>
        </authorList>
    </citation>
    <scope>NUCLEOTIDE SEQUENCE</scope>
    <source>
        <strain evidence="7">WA0000067209</strain>
    </source>
</reference>
<feature type="region of interest" description="Disordered" evidence="5">
    <location>
        <begin position="210"/>
        <end position="279"/>
    </location>
</feature>
<dbReference type="SUPFAM" id="SSF54928">
    <property type="entry name" value="RNA-binding domain, RBD"/>
    <property type="match status" value="1"/>
</dbReference>
<feature type="compositionally biased region" description="Basic and acidic residues" evidence="5">
    <location>
        <begin position="211"/>
        <end position="222"/>
    </location>
</feature>
<evidence type="ECO:0000256" key="4">
    <source>
        <dbReference type="PROSITE-ProRule" id="PRU00176"/>
    </source>
</evidence>
<feature type="region of interest" description="Disordered" evidence="5">
    <location>
        <begin position="308"/>
        <end position="329"/>
    </location>
</feature>
<gene>
    <name evidence="7" type="ORF">INT43_002662</name>
</gene>
<accession>A0A8H7Q493</accession>
<protein>
    <recommendedName>
        <fullName evidence="6">RRM domain-containing protein</fullName>
    </recommendedName>
</protein>
<evidence type="ECO:0000313" key="8">
    <source>
        <dbReference type="Proteomes" id="UP000654370"/>
    </source>
</evidence>
<dbReference type="Gene3D" id="3.30.70.330">
    <property type="match status" value="1"/>
</dbReference>
<dbReference type="InterPro" id="IPR012677">
    <property type="entry name" value="Nucleotide-bd_a/b_plait_sf"/>
</dbReference>
<feature type="compositionally biased region" description="Acidic residues" evidence="5">
    <location>
        <begin position="523"/>
        <end position="539"/>
    </location>
</feature>
<feature type="compositionally biased region" description="Acidic residues" evidence="5">
    <location>
        <begin position="224"/>
        <end position="237"/>
    </location>
</feature>
<comment type="subcellular location">
    <subcellularLocation>
        <location evidence="1">Nucleus</location>
        <location evidence="1">Nucleolus</location>
    </subcellularLocation>
</comment>
<comment type="caution">
    <text evidence="7">The sequence shown here is derived from an EMBL/GenBank/DDBJ whole genome shotgun (WGS) entry which is preliminary data.</text>
</comment>
<sequence>MRHQKTNLCQCYPENVAITKRVYIGGLPSIMTDDDLKTRFKMFGDVLDASIAKDSENKCRGFGHLTINTTTNQWTKCLSVYNHAKWKGGIMKIEDAKPDWKSKREAERVQAEARKLKKEERANKRRRTTDADGYLARDMTLVNDKNVDGRKGWKRGRYGRAIAVMRLQKDNGTKIVFDPVHYKNNLLKIYELTVRMKPTRSLPVYYEDFADEKPDPYDHASDNEQNEQEMDDVDSDFDVSKNELRSTADLPQHKLTKEEVNEKRLESLRQREEERQREKEKVATMLAQVESGQRKDGHVTFVDEGGAEVQLENDEPQNKQPVSKQPKDAAKWMFDSDSDDDDAPVIDINPVMEGEKGRDRLELQRTFGGDDRFKLGADFMDNESDEDDVWATEETNKPVIEEQDEIAAELSQEKSTSMDLLKAMFGEDNRTALTEVRKSAGWTPMLRFDPDAEDTELLAENAEPAESVEADQNDISTDISANIQPNTAPEVSTDKHYQVNINLKPLFTPGAQEAPFKLFGGDTDTEEEEEEEEEEDEQMMEDASNVMIAEPKIQQLVQSRGDKVIQAQSMQRQQMAMKNAPLFFFHFDKPELSKR</sequence>
<feature type="domain" description="RRM" evidence="6">
    <location>
        <begin position="20"/>
        <end position="98"/>
    </location>
</feature>
<dbReference type="CDD" id="cd12226">
    <property type="entry name" value="RRM_NOL8"/>
    <property type="match status" value="1"/>
</dbReference>
<keyword evidence="3" id="KW-0539">Nucleus</keyword>
<organism evidence="7 8">
    <name type="scientific">Mortierella isabellina</name>
    <name type="common">Filamentous fungus</name>
    <name type="synonym">Umbelopsis isabellina</name>
    <dbReference type="NCBI Taxonomy" id="91625"/>
    <lineage>
        <taxon>Eukaryota</taxon>
        <taxon>Fungi</taxon>
        <taxon>Fungi incertae sedis</taxon>
        <taxon>Mucoromycota</taxon>
        <taxon>Mucoromycotina</taxon>
        <taxon>Umbelopsidomycetes</taxon>
        <taxon>Umbelopsidales</taxon>
        <taxon>Umbelopsidaceae</taxon>
        <taxon>Umbelopsis</taxon>
    </lineage>
</organism>
<dbReference type="PROSITE" id="PS50102">
    <property type="entry name" value="RRM"/>
    <property type="match status" value="1"/>
</dbReference>
<dbReference type="Pfam" id="PF00076">
    <property type="entry name" value="RRM_1"/>
    <property type="match status" value="1"/>
</dbReference>
<evidence type="ECO:0000256" key="2">
    <source>
        <dbReference type="ARBA" id="ARBA00022884"/>
    </source>
</evidence>
<dbReference type="PANTHER" id="PTHR48029:SF1">
    <property type="entry name" value="NUCLEOLAR PROTEIN 8"/>
    <property type="match status" value="1"/>
</dbReference>
<feature type="compositionally biased region" description="Basic and acidic residues" evidence="5">
    <location>
        <begin position="238"/>
        <end position="279"/>
    </location>
</feature>
<dbReference type="InterPro" id="IPR035979">
    <property type="entry name" value="RBD_domain_sf"/>
</dbReference>
<dbReference type="AlphaFoldDB" id="A0A8H7Q493"/>
<dbReference type="InterPro" id="IPR034138">
    <property type="entry name" value="NOP8_RRM"/>
</dbReference>